<dbReference type="Pfam" id="PF14903">
    <property type="entry name" value="WG_beta_rep"/>
    <property type="match status" value="2"/>
</dbReference>
<accession>A0A3G6TKK1</accession>
<evidence type="ECO:0000313" key="2">
    <source>
        <dbReference type="Proteomes" id="UP000271193"/>
    </source>
</evidence>
<protein>
    <recommendedName>
        <fullName evidence="3">Sel1 repeat family protein</fullName>
    </recommendedName>
</protein>
<dbReference type="PANTHER" id="PTHR11102:SF160">
    <property type="entry name" value="ERAD-ASSOCIATED E3 UBIQUITIN-PROTEIN LIGASE COMPONENT HRD3"/>
    <property type="match status" value="1"/>
</dbReference>
<dbReference type="Pfam" id="PF08238">
    <property type="entry name" value="Sel1"/>
    <property type="match status" value="4"/>
</dbReference>
<dbReference type="PANTHER" id="PTHR11102">
    <property type="entry name" value="SEL-1-LIKE PROTEIN"/>
    <property type="match status" value="1"/>
</dbReference>
<keyword evidence="2" id="KW-1185">Reference proteome</keyword>
<organism evidence="1 2">
    <name type="scientific">Chryseobacterium bernardetii</name>
    <dbReference type="NCBI Taxonomy" id="1241978"/>
    <lineage>
        <taxon>Bacteria</taxon>
        <taxon>Pseudomonadati</taxon>
        <taxon>Bacteroidota</taxon>
        <taxon>Flavobacteriia</taxon>
        <taxon>Flavobacteriales</taxon>
        <taxon>Weeksellaceae</taxon>
        <taxon>Chryseobacterium group</taxon>
        <taxon>Chryseobacterium</taxon>
    </lineage>
</organism>
<dbReference type="SUPFAM" id="SSF81901">
    <property type="entry name" value="HCP-like"/>
    <property type="match status" value="1"/>
</dbReference>
<dbReference type="KEGG" id="cben:EG339_19445"/>
<dbReference type="SMART" id="SM00671">
    <property type="entry name" value="SEL1"/>
    <property type="match status" value="4"/>
</dbReference>
<dbReference type="Proteomes" id="UP000271193">
    <property type="component" value="Chromosome"/>
</dbReference>
<proteinExistence type="predicted"/>
<dbReference type="InterPro" id="IPR050767">
    <property type="entry name" value="Sel1_AlgK"/>
</dbReference>
<sequence length="862" mass="102417">MRYWIRCVRLQSMILLRMNIKLHGKNPGCFLNSDFNYLRIEMAHRLYVYNVDSKTGEQYPYYMGEWNYEIPELFLPLFSCDPKAKGKLLYFDKINGVEKLKSFYQLLGEHYQLLYKKAYYEPVNKMFEMLDALPYDTFLIDAWDVFNMNEEKHSDQAKEWVLEIKEKSKLYDKAMAKQNLGWLEKEIFARRGYDTFLDLLQTDWIEYGLGYWNEDLYKDISESFEDNGLWGLKDKKGNVIIPPVYEEIFAFSEEGIAVAQKDGNYGYLRNDGKVLIDCIYEEVYDPFFIGNKNYGIIEIDQKCGLINIENREIVIPCEYEELEMLRHTGLFNAKKKGKYCLIDASNKPIIEDYSETPFEFDYSELLYRKLEGTSKRAFYTFEGIFLGEYPEDTLNHIAEGYYFAKPNKFQKKINIIKADGSILDSEIDTMMAMGDYSYTSFAYKKAKEWYIYDTKAGEFRLKEHTIENIQRDWYSQFMKDVFLLSDENGWGLYNAAEDRWLLPSSKEYKKIESCREEIFRVTTSNGMFYFDQKIGTQSSIYDYIGEGIDHYKQMLCLYKGNEMFILDTKRQLHQISDNQMGALYEKRYNLRGKDQKYFLDFYKIWTEKKGSGYEQYFDDATLMLRAEEYTNEGKIKDAVRLYEIGVKRGNTDMMVELGYIYVHDDYPEFYDLEKGLALYEKAASKNHAIAWNNLGYHYQNGIGYPQDIKKALKCFRKSAELGEGLAMQNLGLLYFYGDYVLQDYDLALDYYKQAEKKFYFNDEKLAEIYYQKSDYDNLQRYLKKDTQGTYSDIYYGIMYDEGLGVKISPKKAIKHYEKSLQHSYYTTALSRLLYFYKEDPAFADPAKYQYWKRFGEENDMEI</sequence>
<dbReference type="AlphaFoldDB" id="A0A3G6TKK1"/>
<evidence type="ECO:0008006" key="3">
    <source>
        <dbReference type="Google" id="ProtNLM"/>
    </source>
</evidence>
<reference evidence="2" key="1">
    <citation type="submission" date="2018-11" db="EMBL/GenBank/DDBJ databases">
        <title>Proposal to divide the Flavobacteriaceae and reorganize its genera based on Amino Acid Identity values calculated from whole genome sequences.</title>
        <authorList>
            <person name="Nicholson A.C."/>
            <person name="Gulvik C.A."/>
            <person name="Whitney A.M."/>
            <person name="Humrighouse B.W."/>
            <person name="Bell M."/>
            <person name="Holmes B."/>
            <person name="Steigerwalt A.G."/>
            <person name="Villarma A."/>
            <person name="Sheth M."/>
            <person name="Batra D."/>
            <person name="Pryor J."/>
            <person name="Bernardet J.-F."/>
            <person name="Hugo C."/>
            <person name="Kampfer P."/>
            <person name="Newman J."/>
            <person name="McQuiston J.R."/>
        </authorList>
    </citation>
    <scope>NUCLEOTIDE SEQUENCE [LARGE SCALE GENOMIC DNA]</scope>
    <source>
        <strain evidence="2">G0229</strain>
    </source>
</reference>
<evidence type="ECO:0000313" key="1">
    <source>
        <dbReference type="EMBL" id="AZB26610.1"/>
    </source>
</evidence>
<dbReference type="EMBL" id="CP033932">
    <property type="protein sequence ID" value="AZB26610.1"/>
    <property type="molecule type" value="Genomic_DNA"/>
</dbReference>
<name>A0A3G6TKK1_9FLAO</name>
<gene>
    <name evidence="1" type="ORF">EG339_19445</name>
</gene>
<dbReference type="Gene3D" id="1.25.40.10">
    <property type="entry name" value="Tetratricopeptide repeat domain"/>
    <property type="match status" value="2"/>
</dbReference>
<dbReference type="InterPro" id="IPR006597">
    <property type="entry name" value="Sel1-like"/>
</dbReference>
<dbReference type="InterPro" id="IPR011990">
    <property type="entry name" value="TPR-like_helical_dom_sf"/>
</dbReference>
<dbReference type="InterPro" id="IPR032774">
    <property type="entry name" value="WG_beta_rep"/>
</dbReference>